<dbReference type="PANTHER" id="PTHR12135:SF2">
    <property type="entry name" value="DNA REPAIR PROTEIN RAD34"/>
    <property type="match status" value="1"/>
</dbReference>
<keyword evidence="4" id="KW-0234">DNA repair</keyword>
<reference evidence="11 12" key="1">
    <citation type="submission" date="2023-08" db="EMBL/GenBank/DDBJ databases">
        <title>Black Yeasts Isolated from many extreme environments.</title>
        <authorList>
            <person name="Coleine C."/>
            <person name="Stajich J.E."/>
            <person name="Selbmann L."/>
        </authorList>
    </citation>
    <scope>NUCLEOTIDE SEQUENCE [LARGE SCALE GENOMIC DNA]</scope>
    <source>
        <strain evidence="11 12">CCFEE 5935</strain>
    </source>
</reference>
<keyword evidence="12" id="KW-1185">Reference proteome</keyword>
<dbReference type="InterPro" id="IPR004583">
    <property type="entry name" value="DNA_repair_Rad4"/>
</dbReference>
<dbReference type="PANTHER" id="PTHR12135">
    <property type="entry name" value="DNA REPAIR PROTEIN XP-C / RAD4"/>
    <property type="match status" value="1"/>
</dbReference>
<evidence type="ECO:0000259" key="10">
    <source>
        <dbReference type="SMART" id="SM01032"/>
    </source>
</evidence>
<evidence type="ECO:0000256" key="6">
    <source>
        <dbReference type="SAM" id="Coils"/>
    </source>
</evidence>
<sequence length="1170" mass="128741">MPPVGYRKRHRSESPEAPTSAKTAKATPPAKKAKPTLFDTADALSKKEGSLEESKKFLAGLDDDDQDSSLSEADSDEFEDVPPAKRRKTGGGGRKDVGGEEEDEDEDEMDWEDAIQPGSSTQATPATAKGDDDIGDVSISMNEDGSYIEPLVSAATGKKGPSKRERQIRVHTHCLHVMSLMWHNTVRNSWVNDKEAQKILVASLPEGVEREVKRWRQNLNAIGKDGGKAPTKEDPKPAKGKGKGGKKGKSSGRDWNKAAESTAPDNVQVTSALLRLLKVLASYWRKRFTVTAPGLRKQGYKDLRRLRNDIKDWEKDKSNAEDHGERIENVEEFRKQAKSCEGSRDVGGQLFVALLRGLGLEVRMVANLQPAGFGWSKAEEADPPKARKKKETKQPELSESESDVEVKVTSAHKVKAPGTGQKTKPAPNKEKPTRKSSRGNKGDPIDLDESDSPLSDAPSEFGEADGNVEPEDDDDLSVIDVTPSIPKKKPHKKYDRDLAFPIYWAEVCDPVSHKHFPVDPVVLSTIASNDELLQTFEPRGKKAEVSKQVMCYIMAYSSDGTAKDVTVRYLKRHQLPGKTKGVRMPVEKVPIYNRKGKVRRYEDYDWFRTLSSLYDRPEAKRTTADDIEEQTDLKPFKPSKEEKVVEKESLQGYKQSANYVLEQHLRREEAISPGAQPIKTFTTGKGDKAASHLVYLRSDVLVCKTVESWHKEGRAIKVGEQPLKYVPMRAVTLVRKREMEDAQRETGEKLKQGLYSQEQTDWIIPPPIENGVIPKNAFGNMDVYVPTMVPAGAIHLPLKGSAKLCRKLGIDYAEACTGFEFGKQRAVPVLTGVVVAKANEGLVRDAWRVEREEVKRKEDGKRTALALQWWRKMVLGLRVLERMRVEYADAGAGGEESNPFVLKARREGRDGGGAFADAGEEMGGGFMRSDDEEDAGPSKQENDADGEAGGGFLVEDDGDAGGGGFMVDDEPDAAGKHHALITPVSLQAMHKTGMEDSDLASDGDEQPPKKQPVKATKGRKQPAKQPASKPATKPAPKPKRARKPIASEDEDEGESSLSSLSSAASASDDDESPESPKPQTSTRRRRSSPQVVISPQTPQKPEQHSTPAKGGRRKSTRAAKKATGTRSPYFRRSGEADGEDEGVEGEEGEGESEEEVVRTRGTTTRTRGKR</sequence>
<dbReference type="Pfam" id="PF03835">
    <property type="entry name" value="Rad4"/>
    <property type="match status" value="1"/>
</dbReference>
<evidence type="ECO:0000259" key="9">
    <source>
        <dbReference type="SMART" id="SM01031"/>
    </source>
</evidence>
<gene>
    <name evidence="11" type="ORF">LTR77_007776</name>
</gene>
<evidence type="ECO:0000256" key="4">
    <source>
        <dbReference type="ARBA" id="ARBA00023204"/>
    </source>
</evidence>
<feature type="compositionally biased region" description="Acidic residues" evidence="7">
    <location>
        <begin position="462"/>
        <end position="477"/>
    </location>
</feature>
<feature type="region of interest" description="Disordered" evidence="7">
    <location>
        <begin position="911"/>
        <end position="1170"/>
    </location>
</feature>
<comment type="subcellular location">
    <subcellularLocation>
        <location evidence="1">Nucleus</location>
    </subcellularLocation>
</comment>
<dbReference type="AlphaFoldDB" id="A0AAV9P612"/>
<evidence type="ECO:0000256" key="2">
    <source>
        <dbReference type="ARBA" id="ARBA00009525"/>
    </source>
</evidence>
<evidence type="ECO:0000259" key="8">
    <source>
        <dbReference type="SMART" id="SM01030"/>
    </source>
</evidence>
<feature type="region of interest" description="Disordered" evidence="7">
    <location>
        <begin position="375"/>
        <end position="491"/>
    </location>
</feature>
<dbReference type="Proteomes" id="UP001337655">
    <property type="component" value="Unassembled WGS sequence"/>
</dbReference>
<dbReference type="GO" id="GO:0003697">
    <property type="term" value="F:single-stranded DNA binding"/>
    <property type="evidence" value="ECO:0007669"/>
    <property type="project" value="TreeGrafter"/>
</dbReference>
<feature type="compositionally biased region" description="Basic residues" evidence="7">
    <location>
        <begin position="1110"/>
        <end position="1120"/>
    </location>
</feature>
<dbReference type="InterPro" id="IPR036985">
    <property type="entry name" value="Transglutaminase-like_sf"/>
</dbReference>
<dbReference type="SUPFAM" id="SSF54001">
    <property type="entry name" value="Cysteine proteinases"/>
    <property type="match status" value="1"/>
</dbReference>
<feature type="compositionally biased region" description="Basic and acidic residues" evidence="7">
    <location>
        <begin position="225"/>
        <end position="237"/>
    </location>
</feature>
<feature type="compositionally biased region" description="Polar residues" evidence="7">
    <location>
        <begin position="1091"/>
        <end position="1106"/>
    </location>
</feature>
<feature type="compositionally biased region" description="Acidic residues" evidence="7">
    <location>
        <begin position="1136"/>
        <end position="1154"/>
    </location>
</feature>
<feature type="compositionally biased region" description="Low complexity" evidence="7">
    <location>
        <begin position="1055"/>
        <end position="1066"/>
    </location>
</feature>
<evidence type="ECO:0000256" key="7">
    <source>
        <dbReference type="SAM" id="MobiDB-lite"/>
    </source>
</evidence>
<evidence type="ECO:0000313" key="11">
    <source>
        <dbReference type="EMBL" id="KAK5167047.1"/>
    </source>
</evidence>
<dbReference type="SMART" id="SM01031">
    <property type="entry name" value="BHD_2"/>
    <property type="match status" value="1"/>
</dbReference>
<protein>
    <recommendedName>
        <fullName evidence="13">Rad4-domain-containing protein</fullName>
    </recommendedName>
</protein>
<comment type="caution">
    <text evidence="11">The sequence shown here is derived from an EMBL/GenBank/DDBJ whole genome shotgun (WGS) entry which is preliminary data.</text>
</comment>
<organism evidence="11 12">
    <name type="scientific">Saxophila tyrrhenica</name>
    <dbReference type="NCBI Taxonomy" id="1690608"/>
    <lineage>
        <taxon>Eukaryota</taxon>
        <taxon>Fungi</taxon>
        <taxon>Dikarya</taxon>
        <taxon>Ascomycota</taxon>
        <taxon>Pezizomycotina</taxon>
        <taxon>Dothideomycetes</taxon>
        <taxon>Dothideomycetidae</taxon>
        <taxon>Mycosphaerellales</taxon>
        <taxon>Extremaceae</taxon>
        <taxon>Saxophila</taxon>
    </lineage>
</organism>
<dbReference type="GO" id="GO:0005737">
    <property type="term" value="C:cytoplasm"/>
    <property type="evidence" value="ECO:0007669"/>
    <property type="project" value="TreeGrafter"/>
</dbReference>
<evidence type="ECO:0000256" key="1">
    <source>
        <dbReference type="ARBA" id="ARBA00004123"/>
    </source>
</evidence>
<evidence type="ECO:0000313" key="12">
    <source>
        <dbReference type="Proteomes" id="UP001337655"/>
    </source>
</evidence>
<evidence type="ECO:0008006" key="13">
    <source>
        <dbReference type="Google" id="ProtNLM"/>
    </source>
</evidence>
<name>A0AAV9P612_9PEZI</name>
<dbReference type="InterPro" id="IPR018326">
    <property type="entry name" value="Rad4_beta-hairpin_dom1"/>
</dbReference>
<feature type="compositionally biased region" description="Low complexity" evidence="7">
    <location>
        <begin position="17"/>
        <end position="30"/>
    </location>
</feature>
<feature type="domain" description="Rad4 beta-hairpin" evidence="10">
    <location>
        <begin position="773"/>
        <end position="847"/>
    </location>
</feature>
<keyword evidence="3" id="KW-0227">DNA damage</keyword>
<feature type="compositionally biased region" description="Basic residues" evidence="7">
    <location>
        <begin position="1"/>
        <end position="11"/>
    </location>
</feature>
<dbReference type="InterPro" id="IPR018328">
    <property type="entry name" value="Rad4_beta-hairpin_dom3"/>
</dbReference>
<dbReference type="FunFam" id="3.30.70.2460:FF:000001">
    <property type="entry name" value="DNA repair protein Rad4 family"/>
    <property type="match status" value="1"/>
</dbReference>
<keyword evidence="5" id="KW-0539">Nucleus</keyword>
<dbReference type="Pfam" id="PF10403">
    <property type="entry name" value="BHD_1"/>
    <property type="match status" value="1"/>
</dbReference>
<comment type="similarity">
    <text evidence="2">Belongs to the XPC family.</text>
</comment>
<evidence type="ECO:0000256" key="3">
    <source>
        <dbReference type="ARBA" id="ARBA00022763"/>
    </source>
</evidence>
<dbReference type="SMART" id="SM01032">
    <property type="entry name" value="BHD_3"/>
    <property type="match status" value="1"/>
</dbReference>
<keyword evidence="6" id="KW-0175">Coiled coil</keyword>
<dbReference type="InterPro" id="IPR042488">
    <property type="entry name" value="Rad4_BHD3_sf"/>
</dbReference>
<feature type="compositionally biased region" description="Basic residues" evidence="7">
    <location>
        <begin position="238"/>
        <end position="250"/>
    </location>
</feature>
<dbReference type="GO" id="GO:0006298">
    <property type="term" value="P:mismatch repair"/>
    <property type="evidence" value="ECO:0007669"/>
    <property type="project" value="TreeGrafter"/>
</dbReference>
<feature type="domain" description="Rad4 beta-hairpin" evidence="9">
    <location>
        <begin position="703"/>
        <end position="766"/>
    </location>
</feature>
<dbReference type="Gene3D" id="3.90.260.10">
    <property type="entry name" value="Transglutaminase-like"/>
    <property type="match status" value="2"/>
</dbReference>
<dbReference type="RefSeq" id="XP_064656855.1">
    <property type="nucleotide sequence ID" value="XM_064805013.1"/>
</dbReference>
<dbReference type="GO" id="GO:0006289">
    <property type="term" value="P:nucleotide-excision repair"/>
    <property type="evidence" value="ECO:0007669"/>
    <property type="project" value="InterPro"/>
</dbReference>
<dbReference type="EMBL" id="JAVRRT010000012">
    <property type="protein sequence ID" value="KAK5167047.1"/>
    <property type="molecule type" value="Genomic_DNA"/>
</dbReference>
<dbReference type="Gene3D" id="2.20.20.110">
    <property type="entry name" value="Rad4, beta-hairpin domain BHD1"/>
    <property type="match status" value="1"/>
</dbReference>
<feature type="compositionally biased region" description="Acidic residues" evidence="7">
    <location>
        <begin position="99"/>
        <end position="113"/>
    </location>
</feature>
<accession>A0AAV9P612</accession>
<feature type="region of interest" description="Disordered" evidence="7">
    <location>
        <begin position="1"/>
        <end position="141"/>
    </location>
</feature>
<dbReference type="InterPro" id="IPR018325">
    <property type="entry name" value="Rad4/PNGase_transGLS-fold"/>
</dbReference>
<feature type="region of interest" description="Disordered" evidence="7">
    <location>
        <begin position="220"/>
        <end position="262"/>
    </location>
</feature>
<feature type="coiled-coil region" evidence="6">
    <location>
        <begin position="296"/>
        <end position="323"/>
    </location>
</feature>
<proteinExistence type="inferred from homology"/>
<dbReference type="Gene3D" id="3.30.60.290">
    <property type="entry name" value="Rad4, beta-hairpin domain BHD2"/>
    <property type="match status" value="1"/>
</dbReference>
<dbReference type="GO" id="GO:0003684">
    <property type="term" value="F:damaged DNA binding"/>
    <property type="evidence" value="ECO:0007669"/>
    <property type="project" value="InterPro"/>
</dbReference>
<feature type="compositionally biased region" description="Basic and acidic residues" evidence="7">
    <location>
        <begin position="44"/>
        <end position="56"/>
    </location>
</feature>
<feature type="domain" description="Rad4 beta-hairpin" evidence="8">
    <location>
        <begin position="644"/>
        <end position="701"/>
    </location>
</feature>
<dbReference type="InterPro" id="IPR038765">
    <property type="entry name" value="Papain-like_cys_pep_sf"/>
</dbReference>
<dbReference type="GO" id="GO:0071942">
    <property type="term" value="C:XPC complex"/>
    <property type="evidence" value="ECO:0007669"/>
    <property type="project" value="TreeGrafter"/>
</dbReference>
<dbReference type="Pfam" id="PF10404">
    <property type="entry name" value="BHD_2"/>
    <property type="match status" value="1"/>
</dbReference>
<dbReference type="SMART" id="SM01030">
    <property type="entry name" value="BHD_1"/>
    <property type="match status" value="1"/>
</dbReference>
<dbReference type="Gene3D" id="3.30.70.2460">
    <property type="entry name" value="Rad4, beta-hairpin domain BHD3"/>
    <property type="match status" value="1"/>
</dbReference>
<dbReference type="InterPro" id="IPR018327">
    <property type="entry name" value="BHD_2"/>
</dbReference>
<feature type="compositionally biased region" description="Low complexity" evidence="7">
    <location>
        <begin position="1159"/>
        <end position="1170"/>
    </location>
</feature>
<feature type="compositionally biased region" description="Acidic residues" evidence="7">
    <location>
        <begin position="61"/>
        <end position="80"/>
    </location>
</feature>
<evidence type="ECO:0000256" key="5">
    <source>
        <dbReference type="ARBA" id="ARBA00023242"/>
    </source>
</evidence>
<feature type="compositionally biased region" description="Acidic residues" evidence="7">
    <location>
        <begin position="995"/>
        <end position="1005"/>
    </location>
</feature>
<dbReference type="Pfam" id="PF10405">
    <property type="entry name" value="BHD_3"/>
    <property type="match status" value="1"/>
</dbReference>
<dbReference type="GeneID" id="89929112"/>
<dbReference type="GO" id="GO:0000111">
    <property type="term" value="C:nucleotide-excision repair factor 2 complex"/>
    <property type="evidence" value="ECO:0007669"/>
    <property type="project" value="TreeGrafter"/>
</dbReference>
<feature type="compositionally biased region" description="Low complexity" evidence="7">
    <location>
        <begin position="1023"/>
        <end position="1034"/>
    </location>
</feature>